<evidence type="ECO:0000259" key="6">
    <source>
        <dbReference type="SMART" id="SM00849"/>
    </source>
</evidence>
<reference evidence="7 8" key="1">
    <citation type="submission" date="2018-10" db="EMBL/GenBank/DDBJ databases">
        <title>Fifty Aureobasidium pullulans genomes reveal a recombining polyextremotolerant generalist.</title>
        <authorList>
            <person name="Gostincar C."/>
            <person name="Turk M."/>
            <person name="Zajc J."/>
            <person name="Gunde-Cimerman N."/>
        </authorList>
    </citation>
    <scope>NUCLEOTIDE SEQUENCE [LARGE SCALE GENOMIC DNA]</scope>
    <source>
        <strain evidence="7 8">EXF-6604</strain>
    </source>
</reference>
<proteinExistence type="inferred from homology"/>
<comment type="cofactor">
    <cofactor evidence="1">
        <name>Zn(2+)</name>
        <dbReference type="ChEBI" id="CHEBI:29105"/>
    </cofactor>
</comment>
<dbReference type="Proteomes" id="UP000306584">
    <property type="component" value="Unassembled WGS sequence"/>
</dbReference>
<protein>
    <submittedName>
        <fullName evidence="7">Metallo-hydrolase/oxidoreductase</fullName>
    </submittedName>
</protein>
<dbReference type="AlphaFoldDB" id="A0A4V4JUH9"/>
<dbReference type="InterPro" id="IPR001279">
    <property type="entry name" value="Metallo-B-lactamas"/>
</dbReference>
<evidence type="ECO:0000313" key="7">
    <source>
        <dbReference type="EMBL" id="THY21643.1"/>
    </source>
</evidence>
<dbReference type="GO" id="GO:0016787">
    <property type="term" value="F:hydrolase activity"/>
    <property type="evidence" value="ECO:0007669"/>
    <property type="project" value="UniProtKB-KW"/>
</dbReference>
<accession>A0A4V4JUH9</accession>
<dbReference type="SMART" id="SM00849">
    <property type="entry name" value="Lactamase_B"/>
    <property type="match status" value="1"/>
</dbReference>
<gene>
    <name evidence="7" type="ORF">D6D01_06558</name>
</gene>
<keyword evidence="5" id="KW-0862">Zinc</keyword>
<keyword evidence="3" id="KW-0479">Metal-binding</keyword>
<comment type="caution">
    <text evidence="7">The sequence shown here is derived from an EMBL/GenBank/DDBJ whole genome shotgun (WGS) entry which is preliminary data.</text>
</comment>
<name>A0A4V4JUH9_AURPU</name>
<feature type="domain" description="Metallo-beta-lactamase" evidence="6">
    <location>
        <begin position="52"/>
        <end position="263"/>
    </location>
</feature>
<dbReference type="EMBL" id="QZBD01000283">
    <property type="protein sequence ID" value="THY21643.1"/>
    <property type="molecule type" value="Genomic_DNA"/>
</dbReference>
<evidence type="ECO:0000256" key="5">
    <source>
        <dbReference type="ARBA" id="ARBA00022833"/>
    </source>
</evidence>
<dbReference type="Gene3D" id="3.60.15.10">
    <property type="entry name" value="Ribonuclease Z/Hydroxyacylglutathione hydrolase-like"/>
    <property type="match status" value="1"/>
</dbReference>
<organism evidence="7 8">
    <name type="scientific">Aureobasidium pullulans</name>
    <name type="common">Black yeast</name>
    <name type="synonym">Pullularia pullulans</name>
    <dbReference type="NCBI Taxonomy" id="5580"/>
    <lineage>
        <taxon>Eukaryota</taxon>
        <taxon>Fungi</taxon>
        <taxon>Dikarya</taxon>
        <taxon>Ascomycota</taxon>
        <taxon>Pezizomycotina</taxon>
        <taxon>Dothideomycetes</taxon>
        <taxon>Dothideomycetidae</taxon>
        <taxon>Dothideales</taxon>
        <taxon>Saccotheciaceae</taxon>
        <taxon>Aureobasidium</taxon>
    </lineage>
</organism>
<dbReference type="InterPro" id="IPR051013">
    <property type="entry name" value="MBL_superfamily_lactonases"/>
</dbReference>
<sequence>MSIAPTQVAPDGTKLWLLHVGNMVADEAFFLTGANASTASNINPENARRSLVMISVLISHSEEGLILFETGAGKDYPEVWGPQLVDLFAREGYTEDMELDAQIKSTGNDIKDVKAVIIGHLHLDHAGGLEHFRGTDVPIYTHELELKHAFYSVASKTDLGLYLPSYLQFDLNWKPFAGASLGFARGIFLHHCPGHTPGLCIAQINLKNSGTWVITSDQYIVQENYDSLSTQGWLTRDHHSWSQSNQMIHFLQKTTDAKLIFGHDREVLMRYKLAPEFYD</sequence>
<dbReference type="PANTHER" id="PTHR42978">
    <property type="entry name" value="QUORUM-QUENCHING LACTONASE YTNP-RELATED-RELATED"/>
    <property type="match status" value="1"/>
</dbReference>
<dbReference type="GO" id="GO:0046872">
    <property type="term" value="F:metal ion binding"/>
    <property type="evidence" value="ECO:0007669"/>
    <property type="project" value="UniProtKB-KW"/>
</dbReference>
<dbReference type="SUPFAM" id="SSF56281">
    <property type="entry name" value="Metallo-hydrolase/oxidoreductase"/>
    <property type="match status" value="1"/>
</dbReference>
<evidence type="ECO:0000313" key="8">
    <source>
        <dbReference type="Proteomes" id="UP000306584"/>
    </source>
</evidence>
<evidence type="ECO:0000256" key="1">
    <source>
        <dbReference type="ARBA" id="ARBA00001947"/>
    </source>
</evidence>
<keyword evidence="4 7" id="KW-0378">Hydrolase</keyword>
<evidence type="ECO:0000256" key="4">
    <source>
        <dbReference type="ARBA" id="ARBA00022801"/>
    </source>
</evidence>
<dbReference type="InterPro" id="IPR036866">
    <property type="entry name" value="RibonucZ/Hydroxyglut_hydro"/>
</dbReference>
<dbReference type="PANTHER" id="PTHR42978:SF2">
    <property type="entry name" value="102 KBASES UNSTABLE REGION: FROM 1 TO 119443"/>
    <property type="match status" value="1"/>
</dbReference>
<comment type="similarity">
    <text evidence="2">Belongs to the metallo-beta-lactamase superfamily.</text>
</comment>
<evidence type="ECO:0000256" key="3">
    <source>
        <dbReference type="ARBA" id="ARBA00022723"/>
    </source>
</evidence>
<dbReference type="CDD" id="cd07729">
    <property type="entry name" value="AHL_lactonase_MBL-fold"/>
    <property type="match status" value="1"/>
</dbReference>
<dbReference type="Pfam" id="PF00753">
    <property type="entry name" value="Lactamase_B"/>
    <property type="match status" value="1"/>
</dbReference>
<evidence type="ECO:0000256" key="2">
    <source>
        <dbReference type="ARBA" id="ARBA00007749"/>
    </source>
</evidence>